<feature type="non-terminal residue" evidence="1">
    <location>
        <position position="140"/>
    </location>
</feature>
<gene>
    <name evidence="1" type="ORF">DERYTH_LOCUS28109</name>
</gene>
<keyword evidence="2" id="KW-1185">Reference proteome</keyword>
<dbReference type="OrthoDB" id="3056235at2759"/>
<evidence type="ECO:0000313" key="1">
    <source>
        <dbReference type="EMBL" id="CAG8826573.1"/>
    </source>
</evidence>
<organism evidence="1 2">
    <name type="scientific">Dentiscutata erythropus</name>
    <dbReference type="NCBI Taxonomy" id="1348616"/>
    <lineage>
        <taxon>Eukaryota</taxon>
        <taxon>Fungi</taxon>
        <taxon>Fungi incertae sedis</taxon>
        <taxon>Mucoromycota</taxon>
        <taxon>Glomeromycotina</taxon>
        <taxon>Glomeromycetes</taxon>
        <taxon>Diversisporales</taxon>
        <taxon>Gigasporaceae</taxon>
        <taxon>Dentiscutata</taxon>
    </lineage>
</organism>
<accession>A0A9N9KFG4</accession>
<name>A0A9N9KFG4_9GLOM</name>
<feature type="non-terminal residue" evidence="1">
    <location>
        <position position="1"/>
    </location>
</feature>
<dbReference type="AlphaFoldDB" id="A0A9N9KFG4"/>
<protein>
    <submittedName>
        <fullName evidence="1">23768_t:CDS:1</fullName>
    </submittedName>
</protein>
<comment type="caution">
    <text evidence="1">The sequence shown here is derived from an EMBL/GenBank/DDBJ whole genome shotgun (WGS) entry which is preliminary data.</text>
</comment>
<reference evidence="1" key="1">
    <citation type="submission" date="2021-06" db="EMBL/GenBank/DDBJ databases">
        <authorList>
            <person name="Kallberg Y."/>
            <person name="Tangrot J."/>
            <person name="Rosling A."/>
        </authorList>
    </citation>
    <scope>NUCLEOTIDE SEQUENCE</scope>
    <source>
        <strain evidence="1">MA453B</strain>
    </source>
</reference>
<dbReference type="EMBL" id="CAJVPY010068237">
    <property type="protein sequence ID" value="CAG8826573.1"/>
    <property type="molecule type" value="Genomic_DNA"/>
</dbReference>
<dbReference type="Pfam" id="PF13896">
    <property type="entry name" value="Glyco_transf_49"/>
    <property type="match status" value="1"/>
</dbReference>
<dbReference type="Proteomes" id="UP000789405">
    <property type="component" value="Unassembled WGS sequence"/>
</dbReference>
<proteinExistence type="predicted"/>
<evidence type="ECO:0000313" key="2">
    <source>
        <dbReference type="Proteomes" id="UP000789405"/>
    </source>
</evidence>
<sequence>INDKTRFKMMHPKISKFYSDSGNLYQYYFRAELIPEYDDVTAMIFLTFNGYDDLIRLAEAWQGPISAVLHVPTKTLNDTDPIISEMLYNYKQLYKRNPIIRRNVDIHLVIGLVNNNDEEDYNDFGFNNYYKNENKYENRR</sequence>